<protein>
    <recommendedName>
        <fullName evidence="3">Ubiquitin-like protease family profile domain-containing protein</fullName>
    </recommendedName>
</protein>
<accession>A0AAP0QCU1</accession>
<reference evidence="1 2" key="1">
    <citation type="submission" date="2024-05" db="EMBL/GenBank/DDBJ databases">
        <title>Haplotype-resolved chromosome-level genome assembly of Huyou (Citrus changshanensis).</title>
        <authorList>
            <person name="Miao C."/>
            <person name="Chen W."/>
            <person name="Wu Y."/>
            <person name="Wang L."/>
            <person name="Zhao S."/>
            <person name="Grierson D."/>
            <person name="Xu C."/>
            <person name="Chen K."/>
        </authorList>
    </citation>
    <scope>NUCLEOTIDE SEQUENCE [LARGE SCALE GENOMIC DNA]</scope>
    <source>
        <strain evidence="1">01-14</strain>
        <tissue evidence="1">Leaf</tissue>
    </source>
</reference>
<dbReference type="Proteomes" id="UP001428341">
    <property type="component" value="Unassembled WGS sequence"/>
</dbReference>
<evidence type="ECO:0000313" key="2">
    <source>
        <dbReference type="Proteomes" id="UP001428341"/>
    </source>
</evidence>
<dbReference type="InterPro" id="IPR038765">
    <property type="entry name" value="Papain-like_cys_pep_sf"/>
</dbReference>
<name>A0AAP0QCU1_9ROSI</name>
<organism evidence="1 2">
    <name type="scientific">Citrus x changshan-huyou</name>
    <dbReference type="NCBI Taxonomy" id="2935761"/>
    <lineage>
        <taxon>Eukaryota</taxon>
        <taxon>Viridiplantae</taxon>
        <taxon>Streptophyta</taxon>
        <taxon>Embryophyta</taxon>
        <taxon>Tracheophyta</taxon>
        <taxon>Spermatophyta</taxon>
        <taxon>Magnoliopsida</taxon>
        <taxon>eudicotyledons</taxon>
        <taxon>Gunneridae</taxon>
        <taxon>Pentapetalae</taxon>
        <taxon>rosids</taxon>
        <taxon>malvids</taxon>
        <taxon>Sapindales</taxon>
        <taxon>Rutaceae</taxon>
        <taxon>Aurantioideae</taxon>
        <taxon>Citrus</taxon>
    </lineage>
</organism>
<comment type="caution">
    <text evidence="1">The sequence shown here is derived from an EMBL/GenBank/DDBJ whole genome shotgun (WGS) entry which is preliminary data.</text>
</comment>
<evidence type="ECO:0008006" key="3">
    <source>
        <dbReference type="Google" id="ProtNLM"/>
    </source>
</evidence>
<evidence type="ECO:0000313" key="1">
    <source>
        <dbReference type="EMBL" id="KAK9175236.1"/>
    </source>
</evidence>
<dbReference type="EMBL" id="JBCGBO010000025">
    <property type="protein sequence ID" value="KAK9175236.1"/>
    <property type="molecule type" value="Genomic_DNA"/>
</dbReference>
<gene>
    <name evidence="1" type="ORF">WN944_027242</name>
</gene>
<keyword evidence="2" id="KW-1185">Reference proteome</keyword>
<dbReference type="AlphaFoldDB" id="A0AAP0QCU1"/>
<sequence length="54" mass="6439">MFLAKKGQQMKKINLKWNDVKVPMQIGNVECGYYVMRFMKEIIAYQSILRAKVR</sequence>
<proteinExistence type="predicted"/>
<dbReference type="SUPFAM" id="SSF54001">
    <property type="entry name" value="Cysteine proteinases"/>
    <property type="match status" value="1"/>
</dbReference>